<dbReference type="Pfam" id="PF00977">
    <property type="entry name" value="His_biosynth"/>
    <property type="match status" value="1"/>
</dbReference>
<accession>A0AAV9UJ82</accession>
<evidence type="ECO:0000256" key="12">
    <source>
        <dbReference type="RuleBase" id="RU364022"/>
    </source>
</evidence>
<evidence type="ECO:0000256" key="5">
    <source>
        <dbReference type="ARBA" id="ARBA00018464"/>
    </source>
</evidence>
<evidence type="ECO:0000313" key="14">
    <source>
        <dbReference type="Proteomes" id="UP001373714"/>
    </source>
</evidence>
<comment type="caution">
    <text evidence="13">The sequence shown here is derived from an EMBL/GenBank/DDBJ whole genome shotgun (WGS) entry which is preliminary data.</text>
</comment>
<dbReference type="FunFam" id="3.20.20.70:FF:000110">
    <property type="entry name" value="1-(5-phosphoribosyl)-5-[(5-phosphoribosylamino)methylideneamino] imidazole-4-carboxamide isomerase, chloroplastic"/>
    <property type="match status" value="1"/>
</dbReference>
<dbReference type="InterPro" id="IPR011060">
    <property type="entry name" value="RibuloseP-bd_barrel"/>
</dbReference>
<dbReference type="PANTHER" id="PTHR43090">
    <property type="entry name" value="1-(5-PHOSPHORIBOSYL)-5-[(5-PHOSPHORIBOSYLAMINO)METHYLIDENEAMINO] IMIDAZOLE-4-CARBOXAMIDE ISOMERASE"/>
    <property type="match status" value="1"/>
</dbReference>
<dbReference type="Gene3D" id="3.20.20.70">
    <property type="entry name" value="Aldolase class I"/>
    <property type="match status" value="1"/>
</dbReference>
<evidence type="ECO:0000256" key="2">
    <source>
        <dbReference type="ARBA" id="ARBA00005133"/>
    </source>
</evidence>
<evidence type="ECO:0000256" key="3">
    <source>
        <dbReference type="ARBA" id="ARBA00009667"/>
    </source>
</evidence>
<evidence type="ECO:0000256" key="10">
    <source>
        <dbReference type="ARBA" id="ARBA00031376"/>
    </source>
</evidence>
<organism evidence="13 14">
    <name type="scientific">Orbilia blumenaviensis</name>
    <dbReference type="NCBI Taxonomy" id="1796055"/>
    <lineage>
        <taxon>Eukaryota</taxon>
        <taxon>Fungi</taxon>
        <taxon>Dikarya</taxon>
        <taxon>Ascomycota</taxon>
        <taxon>Pezizomycotina</taxon>
        <taxon>Orbiliomycetes</taxon>
        <taxon>Orbiliales</taxon>
        <taxon>Orbiliaceae</taxon>
        <taxon>Orbilia</taxon>
    </lineage>
</organism>
<protein>
    <recommendedName>
        <fullName evidence="5 12">1-(5-phosphoribosyl)-5-[(5-phosphoribosylamino)methylideneamino] imidazole-4-carboxamide isomerase</fullName>
        <ecNumber evidence="4 12">5.3.1.16</ecNumber>
    </recommendedName>
    <alternativeName>
        <fullName evidence="10 12">5-proFAR isomerase</fullName>
    </alternativeName>
    <alternativeName>
        <fullName evidence="9 12">Phosphoribosylformimino-5-aminoimidazole carboxamide ribotide isomerase</fullName>
    </alternativeName>
</protein>
<keyword evidence="7 11" id="KW-0368">Histidine biosynthesis</keyword>
<evidence type="ECO:0000256" key="8">
    <source>
        <dbReference type="ARBA" id="ARBA00023235"/>
    </source>
</evidence>
<evidence type="ECO:0000256" key="6">
    <source>
        <dbReference type="ARBA" id="ARBA00022605"/>
    </source>
</evidence>
<dbReference type="GO" id="GO:0000105">
    <property type="term" value="P:L-histidine biosynthetic process"/>
    <property type="evidence" value="ECO:0007669"/>
    <property type="project" value="UniProtKB-KW"/>
</dbReference>
<evidence type="ECO:0000313" key="13">
    <source>
        <dbReference type="EMBL" id="KAK6342070.1"/>
    </source>
</evidence>
<dbReference type="CDD" id="cd04723">
    <property type="entry name" value="HisA_HisF"/>
    <property type="match status" value="1"/>
</dbReference>
<sequence>MTKFRPCIDIHAGVVKQIVGGTLSEKSDDAASLVTNHTSAHPPSYFSALYRDNGLTGAHVIMLGPNCESAAREALDTWPGGLQVGGGINIKNAQQWLDWGAEKVIVTSYLFPDAKLSLERLQELSSAVGKDKLVVDVSCRRRDDRWFVAMNKWQTITDTEVTKDTLDMLSNYCAEFLIHAADVEGLCRGIDEDLVKALGEWSTIPTTYAGGGKDITDLTLVKELSAGKVDLTFGSALDIFGGDKVKFEDCVRWGQGA</sequence>
<dbReference type="EC" id="5.3.1.16" evidence="4 12"/>
<comment type="subcellular location">
    <subcellularLocation>
        <location evidence="12">Cytoplasm</location>
    </subcellularLocation>
</comment>
<dbReference type="GO" id="GO:0005737">
    <property type="term" value="C:cytoplasm"/>
    <property type="evidence" value="ECO:0007669"/>
    <property type="project" value="UniProtKB-SubCell"/>
</dbReference>
<keyword evidence="6 11" id="KW-0028">Amino-acid biosynthesis</keyword>
<reference evidence="13 14" key="1">
    <citation type="submission" date="2019-10" db="EMBL/GenBank/DDBJ databases">
        <authorList>
            <person name="Palmer J.M."/>
        </authorList>
    </citation>
    <scope>NUCLEOTIDE SEQUENCE [LARGE SCALE GENOMIC DNA]</scope>
    <source>
        <strain evidence="13 14">TWF730</strain>
    </source>
</reference>
<dbReference type="EMBL" id="JAVHNS010000010">
    <property type="protein sequence ID" value="KAK6342070.1"/>
    <property type="molecule type" value="Genomic_DNA"/>
</dbReference>
<evidence type="ECO:0000256" key="1">
    <source>
        <dbReference type="ARBA" id="ARBA00000901"/>
    </source>
</evidence>
<comment type="catalytic activity">
    <reaction evidence="1 12">
        <text>1-(5-phospho-beta-D-ribosyl)-5-[(5-phospho-beta-D-ribosylamino)methylideneamino]imidazole-4-carboxamide = 5-[(5-phospho-1-deoxy-D-ribulos-1-ylimino)methylamino]-1-(5-phospho-beta-D-ribosyl)imidazole-4-carboxamide</text>
        <dbReference type="Rhea" id="RHEA:15469"/>
        <dbReference type="ChEBI" id="CHEBI:58435"/>
        <dbReference type="ChEBI" id="CHEBI:58525"/>
        <dbReference type="EC" id="5.3.1.16"/>
    </reaction>
</comment>
<dbReference type="InterPro" id="IPR044524">
    <property type="entry name" value="Isoase_HisA-like"/>
</dbReference>
<name>A0AAV9UJ82_9PEZI</name>
<evidence type="ECO:0000256" key="9">
    <source>
        <dbReference type="ARBA" id="ARBA00030547"/>
    </source>
</evidence>
<dbReference type="SUPFAM" id="SSF51366">
    <property type="entry name" value="Ribulose-phoshate binding barrel"/>
    <property type="match status" value="1"/>
</dbReference>
<dbReference type="AlphaFoldDB" id="A0AAV9UJ82"/>
<dbReference type="PANTHER" id="PTHR43090:SF2">
    <property type="entry name" value="1-(5-PHOSPHORIBOSYL)-5-[(5-PHOSPHORIBOSYLAMINO)METHYLIDENEAMINO] IMIDAZOLE-4-CARBOXAMIDE ISOMERASE"/>
    <property type="match status" value="1"/>
</dbReference>
<dbReference type="InterPro" id="IPR013785">
    <property type="entry name" value="Aldolase_TIM"/>
</dbReference>
<dbReference type="GO" id="GO:0000162">
    <property type="term" value="P:L-tryptophan biosynthetic process"/>
    <property type="evidence" value="ECO:0007669"/>
    <property type="project" value="TreeGrafter"/>
</dbReference>
<proteinExistence type="inferred from homology"/>
<gene>
    <name evidence="13" type="primary">HIS6</name>
    <name evidence="13" type="ORF">TWF730_001552</name>
</gene>
<evidence type="ECO:0000256" key="7">
    <source>
        <dbReference type="ARBA" id="ARBA00023102"/>
    </source>
</evidence>
<dbReference type="NCBIfam" id="TIGR02129">
    <property type="entry name" value="hisA_euk"/>
    <property type="match status" value="1"/>
</dbReference>
<keyword evidence="14" id="KW-1185">Reference proteome</keyword>
<evidence type="ECO:0000256" key="11">
    <source>
        <dbReference type="RuleBase" id="RU003657"/>
    </source>
</evidence>
<dbReference type="Proteomes" id="UP001373714">
    <property type="component" value="Unassembled WGS sequence"/>
</dbReference>
<dbReference type="GO" id="GO:0003949">
    <property type="term" value="F:1-(5-phosphoribosyl)-5-[(5-phosphoribosylamino)methylideneamino]imidazole-4-carboxamide isomerase activity"/>
    <property type="evidence" value="ECO:0007669"/>
    <property type="project" value="UniProtKB-EC"/>
</dbReference>
<comment type="pathway">
    <text evidence="2 12">Amino-acid biosynthesis; L-histidine biosynthesis; L-histidine from 5-phospho-alpha-D-ribose 1-diphosphate: step 4/9.</text>
</comment>
<keyword evidence="12" id="KW-0963">Cytoplasm</keyword>
<comment type="similarity">
    <text evidence="3 11">Belongs to the HisA/HisF family.</text>
</comment>
<dbReference type="InterPro" id="IPR011858">
    <property type="entry name" value="His6/HISN3"/>
</dbReference>
<evidence type="ECO:0000256" key="4">
    <source>
        <dbReference type="ARBA" id="ARBA00012550"/>
    </source>
</evidence>
<dbReference type="InterPro" id="IPR006062">
    <property type="entry name" value="His_biosynth"/>
</dbReference>
<keyword evidence="8 12" id="KW-0413">Isomerase</keyword>